<evidence type="ECO:0000313" key="2">
    <source>
        <dbReference type="EMBL" id="KAJ7730381.1"/>
    </source>
</evidence>
<dbReference type="EMBL" id="JARJLG010000191">
    <property type="protein sequence ID" value="KAJ7730381.1"/>
    <property type="molecule type" value="Genomic_DNA"/>
</dbReference>
<evidence type="ECO:0000256" key="1">
    <source>
        <dbReference type="SAM" id="MobiDB-lite"/>
    </source>
</evidence>
<proteinExistence type="predicted"/>
<accession>A0AAD7HZ69</accession>
<sequence>MVLLDRANTAITSDDWPAFHISDLNIMYKLHTAWSWADYVPPSFLSETSDQTLVEEDEEIDHSKPIMIGSGKCISRSAAGSSASGREPKRRLLPSELQQAFSSADDDDDDAVSSDSHISAVEDPEELARALGDEELDDRVWASGFLQITGRLLPALVQACTSIKS</sequence>
<name>A0AAD7HZ69_9AGAR</name>
<protein>
    <submittedName>
        <fullName evidence="2">Uncharacterized protein</fullName>
    </submittedName>
</protein>
<organism evidence="2 3">
    <name type="scientific">Mycena maculata</name>
    <dbReference type="NCBI Taxonomy" id="230809"/>
    <lineage>
        <taxon>Eukaryota</taxon>
        <taxon>Fungi</taxon>
        <taxon>Dikarya</taxon>
        <taxon>Basidiomycota</taxon>
        <taxon>Agaricomycotina</taxon>
        <taxon>Agaricomycetes</taxon>
        <taxon>Agaricomycetidae</taxon>
        <taxon>Agaricales</taxon>
        <taxon>Marasmiineae</taxon>
        <taxon>Mycenaceae</taxon>
        <taxon>Mycena</taxon>
    </lineage>
</organism>
<dbReference type="AlphaFoldDB" id="A0AAD7HZ69"/>
<gene>
    <name evidence="2" type="ORF">DFH07DRAFT_173647</name>
</gene>
<evidence type="ECO:0000313" key="3">
    <source>
        <dbReference type="Proteomes" id="UP001215280"/>
    </source>
</evidence>
<reference evidence="2" key="1">
    <citation type="submission" date="2023-03" db="EMBL/GenBank/DDBJ databases">
        <title>Massive genome expansion in bonnet fungi (Mycena s.s.) driven by repeated elements and novel gene families across ecological guilds.</title>
        <authorList>
            <consortium name="Lawrence Berkeley National Laboratory"/>
            <person name="Harder C.B."/>
            <person name="Miyauchi S."/>
            <person name="Viragh M."/>
            <person name="Kuo A."/>
            <person name="Thoen E."/>
            <person name="Andreopoulos B."/>
            <person name="Lu D."/>
            <person name="Skrede I."/>
            <person name="Drula E."/>
            <person name="Henrissat B."/>
            <person name="Morin E."/>
            <person name="Kohler A."/>
            <person name="Barry K."/>
            <person name="LaButti K."/>
            <person name="Morin E."/>
            <person name="Salamov A."/>
            <person name="Lipzen A."/>
            <person name="Mereny Z."/>
            <person name="Hegedus B."/>
            <person name="Baldrian P."/>
            <person name="Stursova M."/>
            <person name="Weitz H."/>
            <person name="Taylor A."/>
            <person name="Grigoriev I.V."/>
            <person name="Nagy L.G."/>
            <person name="Martin F."/>
            <person name="Kauserud H."/>
        </authorList>
    </citation>
    <scope>NUCLEOTIDE SEQUENCE</scope>
    <source>
        <strain evidence="2">CBHHK188m</strain>
    </source>
</reference>
<keyword evidence="3" id="KW-1185">Reference proteome</keyword>
<dbReference type="Proteomes" id="UP001215280">
    <property type="component" value="Unassembled WGS sequence"/>
</dbReference>
<comment type="caution">
    <text evidence="2">The sequence shown here is derived from an EMBL/GenBank/DDBJ whole genome shotgun (WGS) entry which is preliminary data.</text>
</comment>
<feature type="region of interest" description="Disordered" evidence="1">
    <location>
        <begin position="99"/>
        <end position="125"/>
    </location>
</feature>